<dbReference type="OrthoDB" id="9916338at2"/>
<dbReference type="AlphaFoldDB" id="A0A317PZW4"/>
<dbReference type="RefSeq" id="WP_036107339.1">
    <property type="nucleotide sequence ID" value="NZ_QGTS01000008.1"/>
</dbReference>
<evidence type="ECO:0000256" key="1">
    <source>
        <dbReference type="SAM" id="Phobius"/>
    </source>
</evidence>
<feature type="domain" description="DUF3955" evidence="2">
    <location>
        <begin position="12"/>
        <end position="60"/>
    </location>
</feature>
<proteinExistence type="predicted"/>
<protein>
    <submittedName>
        <fullName evidence="3">Uncharacterized protein DUF3955</fullName>
    </submittedName>
</protein>
<dbReference type="Proteomes" id="UP000246744">
    <property type="component" value="Unassembled WGS sequence"/>
</dbReference>
<keyword evidence="1" id="KW-0472">Membrane</keyword>
<dbReference type="EMBL" id="QGTS01000008">
    <property type="protein sequence ID" value="PWW07619.1"/>
    <property type="molecule type" value="Genomic_DNA"/>
</dbReference>
<keyword evidence="1" id="KW-1133">Transmembrane helix</keyword>
<evidence type="ECO:0000259" key="2">
    <source>
        <dbReference type="Pfam" id="PF13127"/>
    </source>
</evidence>
<keyword evidence="1" id="KW-0812">Transmembrane</keyword>
<reference evidence="3 4" key="1">
    <citation type="submission" date="2018-05" db="EMBL/GenBank/DDBJ databases">
        <title>Genomic Encyclopedia of Type Strains, Phase IV (KMG-IV): sequencing the most valuable type-strain genomes for metagenomic binning, comparative biology and taxonomic classification.</title>
        <authorList>
            <person name="Goeker M."/>
        </authorList>
    </citation>
    <scope>NUCLEOTIDE SEQUENCE [LARGE SCALE GENOMIC DNA]</scope>
    <source>
        <strain evidence="3 4">DSM 19579</strain>
    </source>
</reference>
<name>A0A317PZW4_9ENTR</name>
<feature type="transmembrane region" description="Helical" evidence="1">
    <location>
        <begin position="43"/>
        <end position="66"/>
    </location>
</feature>
<sequence length="77" mass="8672">MQKWFRGIWLFAFLVATVAFMAAYYAFPPVADAAGVLHDPYPLIPVAAVCIIIGMCFMVIDVITTLRNLEARNRSHR</sequence>
<accession>A0A317PZW4</accession>
<comment type="caution">
    <text evidence="3">The sequence shown here is derived from an EMBL/GenBank/DDBJ whole genome shotgun (WGS) entry which is preliminary data.</text>
</comment>
<gene>
    <name evidence="3" type="ORF">DES37_10842</name>
</gene>
<dbReference type="Pfam" id="PF13127">
    <property type="entry name" value="DUF3955"/>
    <property type="match status" value="1"/>
</dbReference>
<evidence type="ECO:0000313" key="3">
    <source>
        <dbReference type="EMBL" id="PWW07619.1"/>
    </source>
</evidence>
<keyword evidence="4" id="KW-1185">Reference proteome</keyword>
<evidence type="ECO:0000313" key="4">
    <source>
        <dbReference type="Proteomes" id="UP000246744"/>
    </source>
</evidence>
<dbReference type="InterPro" id="IPR025016">
    <property type="entry name" value="DUF3955"/>
</dbReference>
<organism evidence="3 4">
    <name type="scientific">Mangrovibacter plantisponsor</name>
    <dbReference type="NCBI Taxonomy" id="451513"/>
    <lineage>
        <taxon>Bacteria</taxon>
        <taxon>Pseudomonadati</taxon>
        <taxon>Pseudomonadota</taxon>
        <taxon>Gammaproteobacteria</taxon>
        <taxon>Enterobacterales</taxon>
        <taxon>Enterobacteriaceae</taxon>
        <taxon>Mangrovibacter</taxon>
    </lineage>
</organism>